<keyword evidence="2" id="KW-0371">Homeobox</keyword>
<dbReference type="InterPro" id="IPR001356">
    <property type="entry name" value="HD"/>
</dbReference>
<keyword evidence="2" id="KW-0539">Nucleus</keyword>
<comment type="caution">
    <text evidence="5">The sequence shown here is derived from an EMBL/GenBank/DDBJ whole genome shotgun (WGS) entry which is preliminary data.</text>
</comment>
<feature type="domain" description="Homeobox" evidence="4">
    <location>
        <begin position="5"/>
        <end position="77"/>
    </location>
</feature>
<dbReference type="Gene3D" id="2.40.50.40">
    <property type="match status" value="1"/>
</dbReference>
<dbReference type="GO" id="GO:0003682">
    <property type="term" value="F:chromatin binding"/>
    <property type="evidence" value="ECO:0007669"/>
    <property type="project" value="InterPro"/>
</dbReference>
<evidence type="ECO:0000313" key="5">
    <source>
        <dbReference type="EMBL" id="KAK9674151.1"/>
    </source>
</evidence>
<dbReference type="Gene3D" id="2.30.30.140">
    <property type="match status" value="1"/>
</dbReference>
<dbReference type="InterPro" id="IPR032001">
    <property type="entry name" value="SAWADEE_dom"/>
</dbReference>
<keyword evidence="2" id="KW-0238">DNA-binding</keyword>
<evidence type="ECO:0000256" key="1">
    <source>
        <dbReference type="ARBA" id="ARBA00004123"/>
    </source>
</evidence>
<dbReference type="AlphaFoldDB" id="A0AAW1HDH4"/>
<dbReference type="InterPro" id="IPR039276">
    <property type="entry name" value="SHH1/2"/>
</dbReference>
<sequence>MGRPPSNGAPSFRFHPSEVAQMDAILQKHEGHVPSRDLLEALANRFSNSPERAGKIVVQMKQVWNWFQNRRYALRAKLVKPPGKPNTSSVTRDEISPMRNVPPTQPVAVSSAPLAVRNTSEASSMEFEGRSARDGAWYDVQEFLSHRYLETGNPEVLVRFTGFGLNEDEWVNIRKHVRQRSLPCEASECIAVLPGDLILCFQEGKEQALYFDAHVLDAQRRRHDVRGCRCRFLVRYDHDQSEEIVPLRKMCRRPETDYRLQLLHTANEAAAAAPSTSVSAESSIPVVDLTNTTSRSPTAFVAPYVQPRAQTLSPIKPPTLSSTSVLSPGAPASASVPVTVSARISAPVNLVVTETSALVPEQKNVKDDKLNQILVPVTESNKIAIDNSALVPEPSKIENAPVPVLLPEPSKIETDSSAPISVPGPIKAENDVPLSVPEPNHAESVNLRISDGEAGVHANIKNPTEAKNITEAKIAETSDLKTDALAESSALQSQTKSDLSIEILGQEKVGISSVLVGAETVSRVAGSAESTVISEEAKG</sequence>
<proteinExistence type="predicted"/>
<dbReference type="GO" id="GO:0003677">
    <property type="term" value="F:DNA binding"/>
    <property type="evidence" value="ECO:0007669"/>
    <property type="project" value="UniProtKB-UniRule"/>
</dbReference>
<dbReference type="InterPro" id="IPR009057">
    <property type="entry name" value="Homeodomain-like_sf"/>
</dbReference>
<organism evidence="5 6">
    <name type="scientific">Saponaria officinalis</name>
    <name type="common">Common soapwort</name>
    <name type="synonym">Lychnis saponaria</name>
    <dbReference type="NCBI Taxonomy" id="3572"/>
    <lineage>
        <taxon>Eukaryota</taxon>
        <taxon>Viridiplantae</taxon>
        <taxon>Streptophyta</taxon>
        <taxon>Embryophyta</taxon>
        <taxon>Tracheophyta</taxon>
        <taxon>Spermatophyta</taxon>
        <taxon>Magnoliopsida</taxon>
        <taxon>eudicotyledons</taxon>
        <taxon>Gunneridae</taxon>
        <taxon>Pentapetalae</taxon>
        <taxon>Caryophyllales</taxon>
        <taxon>Caryophyllaceae</taxon>
        <taxon>Caryophylleae</taxon>
        <taxon>Saponaria</taxon>
    </lineage>
</organism>
<dbReference type="GO" id="GO:0005634">
    <property type="term" value="C:nucleus"/>
    <property type="evidence" value="ECO:0007669"/>
    <property type="project" value="UniProtKB-SubCell"/>
</dbReference>
<dbReference type="Pfam" id="PF16719">
    <property type="entry name" value="SAWADEE"/>
    <property type="match status" value="1"/>
</dbReference>
<gene>
    <name evidence="5" type="ORF">RND81_12G214600</name>
</gene>
<evidence type="ECO:0000259" key="4">
    <source>
        <dbReference type="PROSITE" id="PS50071"/>
    </source>
</evidence>
<keyword evidence="6" id="KW-1185">Reference proteome</keyword>
<feature type="region of interest" description="Disordered" evidence="3">
    <location>
        <begin position="80"/>
        <end position="106"/>
    </location>
</feature>
<comment type="subcellular location">
    <subcellularLocation>
        <location evidence="1 2">Nucleus</location>
    </subcellularLocation>
</comment>
<dbReference type="PANTHER" id="PTHR33827">
    <property type="entry name" value="PROTEIN SAWADEE HOMEODOMAIN HOMOLOG 2"/>
    <property type="match status" value="1"/>
</dbReference>
<name>A0AAW1HDH4_SAPOF</name>
<dbReference type="PROSITE" id="PS50071">
    <property type="entry name" value="HOMEOBOX_2"/>
    <property type="match status" value="1"/>
</dbReference>
<dbReference type="CDD" id="cd00086">
    <property type="entry name" value="homeodomain"/>
    <property type="match status" value="1"/>
</dbReference>
<evidence type="ECO:0000256" key="2">
    <source>
        <dbReference type="PROSITE-ProRule" id="PRU00108"/>
    </source>
</evidence>
<feature type="DNA-binding region" description="Homeobox" evidence="2">
    <location>
        <begin position="7"/>
        <end position="78"/>
    </location>
</feature>
<dbReference type="SMART" id="SM00389">
    <property type="entry name" value="HOX"/>
    <property type="match status" value="1"/>
</dbReference>
<evidence type="ECO:0000256" key="3">
    <source>
        <dbReference type="SAM" id="MobiDB-lite"/>
    </source>
</evidence>
<evidence type="ECO:0000313" key="6">
    <source>
        <dbReference type="Proteomes" id="UP001443914"/>
    </source>
</evidence>
<dbReference type="Proteomes" id="UP001443914">
    <property type="component" value="Unassembled WGS sequence"/>
</dbReference>
<protein>
    <recommendedName>
        <fullName evidence="4">Homeobox domain-containing protein</fullName>
    </recommendedName>
</protein>
<dbReference type="Gene3D" id="1.10.10.60">
    <property type="entry name" value="Homeodomain-like"/>
    <property type="match status" value="1"/>
</dbReference>
<reference evidence="5" key="1">
    <citation type="submission" date="2024-03" db="EMBL/GenBank/DDBJ databases">
        <title>WGS assembly of Saponaria officinalis var. Norfolk2.</title>
        <authorList>
            <person name="Jenkins J."/>
            <person name="Shu S."/>
            <person name="Grimwood J."/>
            <person name="Barry K."/>
            <person name="Goodstein D."/>
            <person name="Schmutz J."/>
            <person name="Leebens-Mack J."/>
            <person name="Osbourn A."/>
        </authorList>
    </citation>
    <scope>NUCLEOTIDE SEQUENCE [LARGE SCALE GENOMIC DNA]</scope>
    <source>
        <strain evidence="5">JIC</strain>
    </source>
</reference>
<dbReference type="EMBL" id="JBDFQZ010000012">
    <property type="protein sequence ID" value="KAK9674151.1"/>
    <property type="molecule type" value="Genomic_DNA"/>
</dbReference>
<dbReference type="SUPFAM" id="SSF46689">
    <property type="entry name" value="Homeodomain-like"/>
    <property type="match status" value="1"/>
</dbReference>
<dbReference type="PANTHER" id="PTHR33827:SF7">
    <property type="entry name" value="PROTEIN SAWADEE HOMEODOMAIN HOMOLOG 2"/>
    <property type="match status" value="1"/>
</dbReference>
<accession>A0AAW1HDH4</accession>